<organism evidence="3 5">
    <name type="scientific">Aspergillus hiratsukae</name>
    <dbReference type="NCBI Taxonomy" id="1194566"/>
    <lineage>
        <taxon>Eukaryota</taxon>
        <taxon>Fungi</taxon>
        <taxon>Dikarya</taxon>
        <taxon>Ascomycota</taxon>
        <taxon>Pezizomycotina</taxon>
        <taxon>Eurotiomycetes</taxon>
        <taxon>Eurotiomycetidae</taxon>
        <taxon>Eurotiales</taxon>
        <taxon>Aspergillaceae</taxon>
        <taxon>Aspergillus</taxon>
        <taxon>Aspergillus subgen. Fumigati</taxon>
    </lineage>
</organism>
<keyword evidence="5" id="KW-1185">Reference proteome</keyword>
<dbReference type="AlphaFoldDB" id="A0A8H6UCW6"/>
<feature type="domain" description="DUF4246" evidence="1">
    <location>
        <begin position="161"/>
        <end position="581"/>
    </location>
</feature>
<dbReference type="PANTHER" id="PTHR33119">
    <property type="entry name" value="IFI3P"/>
    <property type="match status" value="1"/>
</dbReference>
<dbReference type="EMBL" id="JACBAD010002095">
    <property type="protein sequence ID" value="KAF7117103.1"/>
    <property type="molecule type" value="Genomic_DNA"/>
</dbReference>
<evidence type="ECO:0000259" key="1">
    <source>
        <dbReference type="Pfam" id="PF14033"/>
    </source>
</evidence>
<name>A0A8H6UCW6_9EURO</name>
<dbReference type="Pfam" id="PF14033">
    <property type="entry name" value="DUF4246"/>
    <property type="match status" value="1"/>
</dbReference>
<gene>
    <name evidence="3" type="ORF">CNMCM5793_005787</name>
    <name evidence="4" type="ORF">CNMCM6106_000079</name>
</gene>
<reference evidence="3" key="1">
    <citation type="submission" date="2020-06" db="EMBL/GenBank/DDBJ databases">
        <title>Draft genome sequences of strains closely related to Aspergillus parafelis and Aspergillus hiratsukae.</title>
        <authorList>
            <person name="Dos Santos R.A.C."/>
            <person name="Rivero-Menendez O."/>
            <person name="Steenwyk J.L."/>
            <person name="Mead M.E."/>
            <person name="Goldman G.H."/>
            <person name="Alastruey-Izquierdo A."/>
            <person name="Rokas A."/>
        </authorList>
    </citation>
    <scope>NUCLEOTIDE SEQUENCE</scope>
    <source>
        <strain evidence="3">CNM-CM5793</strain>
        <strain evidence="4">CNM-CM6106</strain>
    </source>
</reference>
<dbReference type="InterPro" id="IPR025340">
    <property type="entry name" value="DUF4246"/>
</dbReference>
<evidence type="ECO:0000313" key="3">
    <source>
        <dbReference type="EMBL" id="KAF7117103.1"/>
    </source>
</evidence>
<evidence type="ECO:0000313" key="4">
    <source>
        <dbReference type="EMBL" id="KAF7162996.1"/>
    </source>
</evidence>
<dbReference type="PANTHER" id="PTHR33119:SF1">
    <property type="entry name" value="FE2OG DIOXYGENASE DOMAIN-CONTAINING PROTEIN"/>
    <property type="match status" value="1"/>
</dbReference>
<comment type="caution">
    <text evidence="3">The sequence shown here is derived from an EMBL/GenBank/DDBJ whole genome shotgun (WGS) entry which is preliminary data.</text>
</comment>
<sequence>MVNRISNPPDHTMEYTWDEMRTSACKYLSAGPPSFQHQDALQYFNSSEQVSLLKEQLQSVFDMEDSKEEGPPSAIQWDPFMLPGLSTSLFHENWDQFRIALHPWTMAERCISEKTVWEINMVRVMNKITDEPGWEKRIFDENCAREWRQKFLDVYNNLSPEMMDWVIKEVKFKADLFLKKGMVTALDGDVVKSDSAITEDIKLALQAAVKPLEDIAEHDKDYEPGSEGKIVNLVDPSLFALAYNRRAKVLEVNWDEHDPVGLITHGSTRTRREFLDLFSAYSLDYQWLPCEIKFKETTEGCRIASYINNLRPDHHRPLYDTLERIIASAIPLWNMSLTPLKSERPHRRNRIKFDRIKYLPSFNSLREVLELGSLADFEDIYDRLWEREKSRPVEPPHIGPICLWLNQLRREDPIDLRTTFRDRGLQVIVKLANIELTPETPIYMGTPWHFEGLLNEHICATAIYNYSCENVTTPMISFRQRLSLDWLHENYFDERVGLPWLPQVFGCNHGGNQLVGQGEVSCPEGRLVTFPNIFQTRLSPVHLIDPSKPGHCKSLVLHLVDPYVRIISTANVPPQQADWWDGFNIRRDVLAQKGLPVELQDMVLDYLEPYPPTIEEARELRLNLMRERDRIRKEQTKKLETWSV</sequence>
<dbReference type="EMBL" id="JACBAF010002219">
    <property type="protein sequence ID" value="KAF7162996.1"/>
    <property type="molecule type" value="Genomic_DNA"/>
</dbReference>
<dbReference type="InterPro" id="IPR049192">
    <property type="entry name" value="DUF4246_C"/>
</dbReference>
<protein>
    <submittedName>
        <fullName evidence="3">Uncharacterized protein</fullName>
    </submittedName>
</protein>
<dbReference type="Proteomes" id="UP000662466">
    <property type="component" value="Unassembled WGS sequence"/>
</dbReference>
<dbReference type="OrthoDB" id="415532at2759"/>
<dbReference type="Proteomes" id="UP000630445">
    <property type="component" value="Unassembled WGS sequence"/>
</dbReference>
<evidence type="ECO:0000259" key="2">
    <source>
        <dbReference type="Pfam" id="PF21666"/>
    </source>
</evidence>
<dbReference type="InterPro" id="IPR049207">
    <property type="entry name" value="DUF4246_N"/>
</dbReference>
<accession>A0A8H6UCW6</accession>
<dbReference type="Pfam" id="PF21666">
    <property type="entry name" value="DUF4246_N"/>
    <property type="match status" value="1"/>
</dbReference>
<evidence type="ECO:0000313" key="5">
    <source>
        <dbReference type="Proteomes" id="UP000630445"/>
    </source>
</evidence>
<feature type="domain" description="DUF4246" evidence="2">
    <location>
        <begin position="96"/>
        <end position="149"/>
    </location>
</feature>
<proteinExistence type="predicted"/>